<evidence type="ECO:0000313" key="2">
    <source>
        <dbReference type="Proteomes" id="UP000011116"/>
    </source>
</evidence>
<dbReference type="Pfam" id="PF04749">
    <property type="entry name" value="PLAC8"/>
    <property type="match status" value="1"/>
</dbReference>
<dbReference type="AlphaFoldDB" id="A0A8I7BDD1"/>
<organism evidence="1 2">
    <name type="scientific">Hordeum vulgare subsp. vulgare</name>
    <name type="common">Domesticated barley</name>
    <dbReference type="NCBI Taxonomy" id="112509"/>
    <lineage>
        <taxon>Eukaryota</taxon>
        <taxon>Viridiplantae</taxon>
        <taxon>Streptophyta</taxon>
        <taxon>Embryophyta</taxon>
        <taxon>Tracheophyta</taxon>
        <taxon>Spermatophyta</taxon>
        <taxon>Magnoliopsida</taxon>
        <taxon>Liliopsida</taxon>
        <taxon>Poales</taxon>
        <taxon>Poaceae</taxon>
        <taxon>BOP clade</taxon>
        <taxon>Pooideae</taxon>
        <taxon>Triticodae</taxon>
        <taxon>Triticeae</taxon>
        <taxon>Hordeinae</taxon>
        <taxon>Hordeum</taxon>
    </lineage>
</organism>
<dbReference type="Gramene" id="HORVU.MOREX.r2.4HG0344320.1">
    <property type="protein sequence ID" value="HORVU.MOREX.r2.4HG0344320.1"/>
    <property type="gene ID" value="HORVU.MOREX.r2.4HG0344320"/>
</dbReference>
<name>A0A8I7BDD1_HORVV</name>
<reference evidence="1" key="2">
    <citation type="submission" date="2020-10" db="EMBL/GenBank/DDBJ databases">
        <authorList>
            <person name="Scholz U."/>
            <person name="Mascher M."/>
            <person name="Fiebig A."/>
        </authorList>
    </citation>
    <scope>NUCLEOTIDE SEQUENCE [LARGE SCALE GENOMIC DNA]</scope>
    <source>
        <strain evidence="1">cv. Morex</strain>
    </source>
</reference>
<proteinExistence type="predicted"/>
<keyword evidence="2" id="KW-1185">Reference proteome</keyword>
<dbReference type="InterPro" id="IPR006461">
    <property type="entry name" value="PLAC_motif_containing"/>
</dbReference>
<reference evidence="2" key="1">
    <citation type="journal article" date="2012" name="Nature">
        <title>A physical, genetic and functional sequence assembly of the barley genome.</title>
        <authorList>
            <consortium name="The International Barley Genome Sequencing Consortium"/>
            <person name="Mayer K.F."/>
            <person name="Waugh R."/>
            <person name="Brown J.W."/>
            <person name="Schulman A."/>
            <person name="Langridge P."/>
            <person name="Platzer M."/>
            <person name="Fincher G.B."/>
            <person name="Muehlbauer G.J."/>
            <person name="Sato K."/>
            <person name="Close T.J."/>
            <person name="Wise R.P."/>
            <person name="Stein N."/>
        </authorList>
    </citation>
    <scope>NUCLEOTIDE SEQUENCE [LARGE SCALE GENOMIC DNA]</scope>
    <source>
        <strain evidence="2">cv. Morex</strain>
    </source>
</reference>
<dbReference type="EnsemblPlants" id="HORVU.MOREX.r3.4HG0413220.1">
    <property type="protein sequence ID" value="HORVU.MOREX.r3.4HG0413220.1"/>
    <property type="gene ID" value="HORVU.MOREX.r3.4HG0413220"/>
</dbReference>
<dbReference type="PANTHER" id="PTHR15907">
    <property type="entry name" value="DUF614 FAMILY PROTEIN-RELATED"/>
    <property type="match status" value="1"/>
</dbReference>
<evidence type="ECO:0000313" key="1">
    <source>
        <dbReference type="EnsemblPlants" id="HORVU.MOREX.r3.4HG0413220.1"/>
    </source>
</evidence>
<sequence length="144" mass="15749">MANPNNASWSSGLCACTHDVRSCCLTLFCPCVVFGRIAEIVDKGATSCCKSGTAYMLLASATGLGACLYSCGYRSRLREQYGLEEKPCGDCWVHWFCEPCALCQEYRELQNRGFDMALGWEGNMERMGKSGATAAPRTQPGMTR</sequence>
<dbReference type="Gramene" id="HORVU.MOREX.r3.4HG0413220.1">
    <property type="protein sequence ID" value="HORVU.MOREX.r3.4HG0413220.1"/>
    <property type="gene ID" value="HORVU.MOREX.r3.4HG0413220"/>
</dbReference>
<reference evidence="1" key="3">
    <citation type="submission" date="2022-01" db="UniProtKB">
        <authorList>
            <consortium name="EnsemblPlants"/>
        </authorList>
    </citation>
    <scope>IDENTIFICATION</scope>
    <source>
        <strain evidence="1">subsp. vulgare</strain>
    </source>
</reference>
<dbReference type="NCBIfam" id="TIGR01571">
    <property type="entry name" value="A_thal_Cys_rich"/>
    <property type="match status" value="1"/>
</dbReference>
<protein>
    <submittedName>
        <fullName evidence="1">Uncharacterized protein</fullName>
    </submittedName>
</protein>
<accession>A0A8I7BDD1</accession>
<dbReference type="Proteomes" id="UP000011116">
    <property type="component" value="Chromosome 4H"/>
</dbReference>